<dbReference type="EMBL" id="LN483332">
    <property type="protein sequence ID" value="CED85632.1"/>
    <property type="molecule type" value="Genomic_DNA"/>
</dbReference>
<sequence length="94" mass="10683">MTCDRSLVQEKPTVLLEKSGTTGTNPIRTDQARVLFLDHSSRPDSIKILNKFWHPSPPSYLIQRQTPWPFSTSAFYPVGCLYPYSISALSYVFS</sequence>
<organism evidence="1">
    <name type="scientific">Phaffia rhodozyma</name>
    <name type="common">Yeast</name>
    <name type="synonym">Xanthophyllomyces dendrorhous</name>
    <dbReference type="NCBI Taxonomy" id="264483"/>
    <lineage>
        <taxon>Eukaryota</taxon>
        <taxon>Fungi</taxon>
        <taxon>Dikarya</taxon>
        <taxon>Basidiomycota</taxon>
        <taxon>Agaricomycotina</taxon>
        <taxon>Tremellomycetes</taxon>
        <taxon>Cystofilobasidiales</taxon>
        <taxon>Mrakiaceae</taxon>
        <taxon>Phaffia</taxon>
    </lineage>
</organism>
<name>A0A0F7STX7_PHARH</name>
<reference evidence="1" key="1">
    <citation type="submission" date="2014-08" db="EMBL/GenBank/DDBJ databases">
        <authorList>
            <person name="Sharma Rahul"/>
            <person name="Thines Marco"/>
        </authorList>
    </citation>
    <scope>NUCLEOTIDE SEQUENCE</scope>
</reference>
<evidence type="ECO:0000313" key="1">
    <source>
        <dbReference type="EMBL" id="CED85632.1"/>
    </source>
</evidence>
<accession>A0A0F7STX7</accession>
<proteinExistence type="predicted"/>
<protein>
    <submittedName>
        <fullName evidence="1">Uncharacterized protein</fullName>
    </submittedName>
</protein>
<dbReference type="AlphaFoldDB" id="A0A0F7STX7"/>